<evidence type="ECO:0000313" key="2">
    <source>
        <dbReference type="EMBL" id="MDC0680375.1"/>
    </source>
</evidence>
<sequence length="121" mass="13432">MSKATGSDTQTGAHGVPKELAGFLELFRGVVRGIVREELKSAKHATDRRIRHDRIALPKRAVLADIRAGKLAARKIGKFYFVEPEELERYYAARAKEKPAPEGDDFEAAMQRAGLRKGASR</sequence>
<evidence type="ECO:0008006" key="4">
    <source>
        <dbReference type="Google" id="ProtNLM"/>
    </source>
</evidence>
<protein>
    <recommendedName>
        <fullName evidence="4">Helix-turn-helix domain-containing protein</fullName>
    </recommendedName>
</protein>
<keyword evidence="3" id="KW-1185">Reference proteome</keyword>
<organism evidence="2 3">
    <name type="scientific">Sorangium atrum</name>
    <dbReference type="NCBI Taxonomy" id="2995308"/>
    <lineage>
        <taxon>Bacteria</taxon>
        <taxon>Pseudomonadati</taxon>
        <taxon>Myxococcota</taxon>
        <taxon>Polyangia</taxon>
        <taxon>Polyangiales</taxon>
        <taxon>Polyangiaceae</taxon>
        <taxon>Sorangium</taxon>
    </lineage>
</organism>
<dbReference type="Proteomes" id="UP001217485">
    <property type="component" value="Unassembled WGS sequence"/>
</dbReference>
<comment type="caution">
    <text evidence="2">The sequence shown here is derived from an EMBL/GenBank/DDBJ whole genome shotgun (WGS) entry which is preliminary data.</text>
</comment>
<reference evidence="2 3" key="1">
    <citation type="submission" date="2023-01" db="EMBL/GenBank/DDBJ databases">
        <title>Minimal conservation of predation-associated metabolite biosynthetic gene clusters underscores biosynthetic potential of Myxococcota including descriptions for ten novel species: Archangium lansinium sp. nov., Myxococcus landrumus sp. nov., Nannocystis bai.</title>
        <authorList>
            <person name="Ahearne A."/>
            <person name="Stevens C."/>
            <person name="Dowd S."/>
        </authorList>
    </citation>
    <scope>NUCLEOTIDE SEQUENCE [LARGE SCALE GENOMIC DNA]</scope>
    <source>
        <strain evidence="2 3">WIWO2</strain>
    </source>
</reference>
<feature type="region of interest" description="Disordered" evidence="1">
    <location>
        <begin position="96"/>
        <end position="121"/>
    </location>
</feature>
<dbReference type="RefSeq" id="WP_272097416.1">
    <property type="nucleotide sequence ID" value="NZ_JAQNDK010000002.1"/>
</dbReference>
<dbReference type="EMBL" id="JAQNDK010000002">
    <property type="protein sequence ID" value="MDC0680375.1"/>
    <property type="molecule type" value="Genomic_DNA"/>
</dbReference>
<accession>A0ABT5C1S7</accession>
<gene>
    <name evidence="2" type="ORF">POL72_21710</name>
</gene>
<evidence type="ECO:0000313" key="3">
    <source>
        <dbReference type="Proteomes" id="UP001217485"/>
    </source>
</evidence>
<proteinExistence type="predicted"/>
<evidence type="ECO:0000256" key="1">
    <source>
        <dbReference type="SAM" id="MobiDB-lite"/>
    </source>
</evidence>
<name>A0ABT5C1S7_9BACT</name>